<protein>
    <recommendedName>
        <fullName evidence="2 15">Cytochrome b</fullName>
    </recommendedName>
</protein>
<feature type="transmembrane region" description="Helical" evidence="15">
    <location>
        <begin position="112"/>
        <end position="135"/>
    </location>
</feature>
<comment type="similarity">
    <text evidence="15">Belongs to the cytochrome b family.</text>
</comment>
<feature type="transmembrane region" description="Helical" evidence="15">
    <location>
        <begin position="76"/>
        <end position="97"/>
    </location>
</feature>
<dbReference type="InterPro" id="IPR005798">
    <property type="entry name" value="Cyt_b/b6_C"/>
</dbReference>
<evidence type="ECO:0000256" key="9">
    <source>
        <dbReference type="ARBA" id="ARBA00022982"/>
    </source>
</evidence>
<dbReference type="InterPro" id="IPR016174">
    <property type="entry name" value="Di-haem_cyt_TM"/>
</dbReference>
<keyword evidence="5 15" id="KW-0679">Respiratory chain</keyword>
<evidence type="ECO:0000256" key="14">
    <source>
        <dbReference type="PIRSR" id="PIRSR038885-2"/>
    </source>
</evidence>
<feature type="binding site" description="axial binding residue" evidence="14">
    <location>
        <position position="183"/>
    </location>
    <ligand>
        <name>heme b</name>
        <dbReference type="ChEBI" id="CHEBI:60344"/>
        <label>b562</label>
    </ligand>
    <ligandPart>
        <name>Fe</name>
        <dbReference type="ChEBI" id="CHEBI:18248"/>
    </ligandPart>
</feature>
<dbReference type="PIRSF" id="PIRSF038885">
    <property type="entry name" value="COB"/>
    <property type="match status" value="1"/>
</dbReference>
<keyword evidence="10 15" id="KW-1133">Transmembrane helix</keyword>
<feature type="domain" description="Cytochrome b/b6 N-terminal region profile" evidence="16">
    <location>
        <begin position="1"/>
        <end position="210"/>
    </location>
</feature>
<evidence type="ECO:0000256" key="8">
    <source>
        <dbReference type="ARBA" id="ARBA00022792"/>
    </source>
</evidence>
<evidence type="ECO:0000256" key="4">
    <source>
        <dbReference type="ARBA" id="ARBA00022617"/>
    </source>
</evidence>
<reference evidence="18" key="1">
    <citation type="submission" date="2014-02" db="EMBL/GenBank/DDBJ databases">
        <authorList>
            <person name="Genoscope - CEA"/>
        </authorList>
    </citation>
    <scope>NUCLEOTIDE SEQUENCE</scope>
    <source>
        <strain evidence="18">LS3</strain>
    </source>
</reference>
<dbReference type="GO" id="GO:0045275">
    <property type="term" value="C:respiratory chain complex III"/>
    <property type="evidence" value="ECO:0007669"/>
    <property type="project" value="InterPro"/>
</dbReference>
<dbReference type="GO" id="GO:0008121">
    <property type="term" value="F:quinol-cytochrome-c reductase activity"/>
    <property type="evidence" value="ECO:0007669"/>
    <property type="project" value="InterPro"/>
</dbReference>
<proteinExistence type="inferred from homology"/>
<dbReference type="Pfam" id="PF00033">
    <property type="entry name" value="Cytochrome_B"/>
    <property type="match status" value="1"/>
</dbReference>
<dbReference type="InterPro" id="IPR005797">
    <property type="entry name" value="Cyt_b/b6_N"/>
</dbReference>
<evidence type="ECO:0000256" key="10">
    <source>
        <dbReference type="ARBA" id="ARBA00022989"/>
    </source>
</evidence>
<dbReference type="GO" id="GO:0006122">
    <property type="term" value="P:mitochondrial electron transport, ubiquinol to cytochrome c"/>
    <property type="evidence" value="ECO:0007669"/>
    <property type="project" value="TreeGrafter"/>
</dbReference>
<feature type="transmembrane region" description="Helical" evidence="15">
    <location>
        <begin position="289"/>
        <end position="308"/>
    </location>
</feature>
<dbReference type="PROSITE" id="PS51002">
    <property type="entry name" value="CYTB_NTER"/>
    <property type="match status" value="1"/>
</dbReference>
<evidence type="ECO:0000256" key="7">
    <source>
        <dbReference type="ARBA" id="ARBA00022723"/>
    </source>
</evidence>
<keyword evidence="7 14" id="KW-0479">Metal-binding</keyword>
<evidence type="ECO:0000256" key="6">
    <source>
        <dbReference type="ARBA" id="ARBA00022692"/>
    </source>
</evidence>
<dbReference type="PANTHER" id="PTHR19271:SF16">
    <property type="entry name" value="CYTOCHROME B"/>
    <property type="match status" value="1"/>
</dbReference>
<dbReference type="GO" id="GO:0016491">
    <property type="term" value="F:oxidoreductase activity"/>
    <property type="evidence" value="ECO:0007669"/>
    <property type="project" value="UniProtKB-UniRule"/>
</dbReference>
<accession>A0A060RCS9</accession>
<dbReference type="InterPro" id="IPR027387">
    <property type="entry name" value="Cytb/b6-like_sf"/>
</dbReference>
<keyword evidence="3 15" id="KW-0813">Transport</keyword>
<gene>
    <name evidence="18" type="primary">cob</name>
    <name evidence="18" type="ORF">GNLVRS02_ARAD0ZZ00880g</name>
</gene>
<dbReference type="InterPro" id="IPR036150">
    <property type="entry name" value="Cyt_b/b6_C_sf"/>
</dbReference>
<feature type="binding site" description="axial binding residue" evidence="14">
    <location>
        <position position="82"/>
    </location>
    <ligand>
        <name>heme b</name>
        <dbReference type="ChEBI" id="CHEBI:60344"/>
        <label>b562</label>
    </ligand>
    <ligandPart>
        <name>Fe</name>
        <dbReference type="ChEBI" id="CHEBI:18248"/>
    </ligandPart>
</feature>
<feature type="binding site" description="axial binding residue" evidence="14">
    <location>
        <position position="197"/>
    </location>
    <ligand>
        <name>heme b</name>
        <dbReference type="ChEBI" id="CHEBI:60344"/>
        <label>b566</label>
    </ligand>
    <ligandPart>
        <name>Fe</name>
        <dbReference type="ChEBI" id="CHEBI:18248"/>
    </ligandPart>
</feature>
<dbReference type="InterPro" id="IPR048259">
    <property type="entry name" value="Cytochrome_b_N_euk/bac"/>
</dbReference>
<dbReference type="InterPro" id="IPR030689">
    <property type="entry name" value="Cytochrome_b"/>
</dbReference>
<dbReference type="Gene3D" id="1.20.810.10">
    <property type="entry name" value="Cytochrome Bc1 Complex, Chain C"/>
    <property type="match status" value="1"/>
</dbReference>
<evidence type="ECO:0000256" key="1">
    <source>
        <dbReference type="ARBA" id="ARBA00004448"/>
    </source>
</evidence>
<feature type="transmembrane region" description="Helical" evidence="15">
    <location>
        <begin position="320"/>
        <end position="339"/>
    </location>
</feature>
<feature type="transmembrane region" description="Helical" evidence="15">
    <location>
        <begin position="29"/>
        <end position="55"/>
    </location>
</feature>
<evidence type="ECO:0000256" key="3">
    <source>
        <dbReference type="ARBA" id="ARBA00022448"/>
    </source>
</evidence>
<feature type="transmembrane region" description="Helical" evidence="15">
    <location>
        <begin position="230"/>
        <end position="251"/>
    </location>
</feature>
<dbReference type="PANTHER" id="PTHR19271">
    <property type="entry name" value="CYTOCHROME B"/>
    <property type="match status" value="1"/>
</dbReference>
<comment type="function">
    <text evidence="15">Component of the ubiquinol-cytochrome c reductase complex (complex III or cytochrome b-c1 complex) that is part of the mitochondrial respiratory chain. The b-c1 complex mediates electron transfer from ubiquinol to cytochrome c. Contributes to the generation of a proton gradient across the mitochondrial membrane that is then used for ATP synthesis.</text>
</comment>
<evidence type="ECO:0000256" key="11">
    <source>
        <dbReference type="ARBA" id="ARBA00023004"/>
    </source>
</evidence>
<organism evidence="18">
    <name type="scientific">Blastobotrys adeninivorans</name>
    <name type="common">Yeast</name>
    <name type="synonym">Arxula adeninivorans</name>
    <dbReference type="NCBI Taxonomy" id="409370"/>
    <lineage>
        <taxon>Eukaryota</taxon>
        <taxon>Fungi</taxon>
        <taxon>Dikarya</taxon>
        <taxon>Ascomycota</taxon>
        <taxon>Saccharomycotina</taxon>
        <taxon>Dipodascomycetes</taxon>
        <taxon>Dipodascales</taxon>
        <taxon>Trichomonascaceae</taxon>
        <taxon>Blastobotrys</taxon>
    </lineage>
</organism>
<dbReference type="InterPro" id="IPR048260">
    <property type="entry name" value="Cytochrome_b_C_euk/bac"/>
</dbReference>
<evidence type="ECO:0000256" key="2">
    <source>
        <dbReference type="ARBA" id="ARBA00013531"/>
    </source>
</evidence>
<feature type="transmembrane region" description="Helical" evidence="15">
    <location>
        <begin position="182"/>
        <end position="200"/>
    </location>
</feature>
<evidence type="ECO:0000259" key="16">
    <source>
        <dbReference type="PROSITE" id="PS51002"/>
    </source>
</evidence>
<evidence type="ECO:0000256" key="12">
    <source>
        <dbReference type="ARBA" id="ARBA00023128"/>
    </source>
</evidence>
<comment type="subcellular location">
    <subcellularLocation>
        <location evidence="1">Mitochondrion inner membrane</location>
        <topology evidence="1">Multi-pass membrane protein</topology>
    </subcellularLocation>
</comment>
<dbReference type="SUPFAM" id="SSF81342">
    <property type="entry name" value="Transmembrane di-heme cytochromes"/>
    <property type="match status" value="1"/>
</dbReference>
<comment type="cofactor">
    <cofactor evidence="14">
        <name>heme</name>
        <dbReference type="ChEBI" id="CHEBI:30413"/>
    </cofactor>
    <text evidence="14">Binds 2 heme groups non-covalently.</text>
</comment>
<keyword evidence="12 15" id="KW-0496">Mitochondrion</keyword>
<feature type="domain" description="Cytochrome b/b6 C-terminal region profile" evidence="17">
    <location>
        <begin position="211"/>
        <end position="381"/>
    </location>
</feature>
<keyword evidence="6 15" id="KW-0812">Transmembrane</keyword>
<reference evidence="18" key="2">
    <citation type="submission" date="2014-06" db="EMBL/GenBank/DDBJ databases">
        <title>The complete genome of Blastobotrys (Arxula) adeninivorans LS3 - a yeast of biotechnological interest.</title>
        <authorList>
            <person name="Kunze G."/>
            <person name="Gaillardin C."/>
            <person name="Czernicka M."/>
            <person name="Durrens P."/>
            <person name="Martin T."/>
            <person name="Boer E."/>
            <person name="Gabaldon T."/>
            <person name="Cruz J."/>
            <person name="Talla E."/>
            <person name="Marck C."/>
            <person name="Goffeau A."/>
            <person name="Barbe V."/>
            <person name="Baret P."/>
            <person name="Baronian K."/>
            <person name="Beier S."/>
            <person name="Bleykasten C."/>
            <person name="Bode R."/>
            <person name="Casaregola S."/>
            <person name="Despons L."/>
            <person name="Fairhead C."/>
            <person name="Giersberg M."/>
            <person name="Gierski P."/>
            <person name="Hahnel U."/>
            <person name="Hartmann A."/>
            <person name="Jankowska D."/>
            <person name="Jubin C."/>
            <person name="Jung P."/>
            <person name="Lafontaine I."/>
            <person name="Leh-Louis V."/>
            <person name="Lemaire M."/>
            <person name="Marcet-Houben M."/>
            <person name="Mascher M."/>
            <person name="Morel G."/>
            <person name="Richard G.-F."/>
            <person name="Riechen J."/>
            <person name="Sacerdot C."/>
            <person name="Sarkar A."/>
            <person name="Savel G."/>
            <person name="Schacherer J."/>
            <person name="Sherman D."/>
            <person name="Straub M.-L."/>
            <person name="Stein N."/>
            <person name="Thierry A."/>
            <person name="Trautwein-Schult A."/>
            <person name="Westhof E."/>
            <person name="Worch S."/>
            <person name="Dujon B."/>
            <person name="Souciet J.-L."/>
            <person name="Wincker P."/>
            <person name="Scholz U."/>
            <person name="Neuveglise N."/>
        </authorList>
    </citation>
    <scope>NUCLEOTIDE SEQUENCE</scope>
    <source>
        <strain evidence="18">LS3</strain>
    </source>
</reference>
<dbReference type="AlphaFoldDB" id="A0A060RCS9"/>
<dbReference type="EMBL" id="HG937690">
    <property type="protein sequence ID" value="CDN40856.1"/>
    <property type="molecule type" value="Genomic_DNA"/>
</dbReference>
<keyword evidence="8" id="KW-0999">Mitochondrion inner membrane</keyword>
<feature type="binding site" description="axial binding residue" evidence="14">
    <location>
        <position position="96"/>
    </location>
    <ligand>
        <name>heme b</name>
        <dbReference type="ChEBI" id="CHEBI:60344"/>
        <label>b566</label>
    </ligand>
    <ligandPart>
        <name>Fe</name>
        <dbReference type="ChEBI" id="CHEBI:18248"/>
    </ligandPart>
</feature>
<keyword evidence="13 15" id="KW-0472">Membrane</keyword>
<keyword evidence="4 14" id="KW-0349">Heme</keyword>
<dbReference type="CDD" id="cd00284">
    <property type="entry name" value="Cytochrome_b_N"/>
    <property type="match status" value="1"/>
</dbReference>
<evidence type="ECO:0000256" key="15">
    <source>
        <dbReference type="RuleBase" id="RU362117"/>
    </source>
</evidence>
<feature type="transmembrane region" description="Helical" evidence="15">
    <location>
        <begin position="142"/>
        <end position="162"/>
    </location>
</feature>
<dbReference type="Pfam" id="PF00032">
    <property type="entry name" value="Cytochrom_B_C"/>
    <property type="match status" value="1"/>
</dbReference>
<keyword evidence="11 14" id="KW-0408">Iron</keyword>
<dbReference type="PROSITE" id="PS51003">
    <property type="entry name" value="CYTB_CTER"/>
    <property type="match status" value="1"/>
</dbReference>
<dbReference type="CDD" id="cd00290">
    <property type="entry name" value="cytochrome_b_C"/>
    <property type="match status" value="1"/>
</dbReference>
<geneLocation type="mitochondrion" evidence="18"/>
<dbReference type="SUPFAM" id="SSF81648">
    <property type="entry name" value="a domain/subunit of cytochrome bc1 complex (Ubiquinol-cytochrome c reductase)"/>
    <property type="match status" value="1"/>
</dbReference>
<comment type="cofactor">
    <cofactor evidence="15">
        <name>heme b</name>
        <dbReference type="ChEBI" id="CHEBI:60344"/>
    </cofactor>
    <text evidence="15">Binds 2 heme groups non-covalently.</text>
</comment>
<sequence>MALRKRDVFLGLVNSYVVDSPQPSNLNYWWNYGSLLALCLVIQILTGVFLAMHYSSNIELAFLSVEHIMRDVNYGWWIRYCHANGASFFFIFVYIHMARGLYYGSYRAPRAMVWYIGVIIFLLMIITGFLGYCLVYGQMSHWGATVITNLVTAVPVIGQSIAEFIWGGSSVANPTLQRFFSLHYLFPFIIAAFSIMHLMAKEVHGSNNPLGITSNIDAIPMHPYFMFKDLITVFLFLLVYSTMVFYFPNALGDVENYVEGNPLVTPAAIVPEFYLLPFYAILRSIPSKLLGVIAMLAAILILLLLPTLDRSIIRGNTFRVISKLFYFFFICNFILLGALGAQHIEIPFIVIGQVATAIYFAYFLIIIPGVSILENTLFYIASTNK</sequence>
<evidence type="ECO:0000259" key="17">
    <source>
        <dbReference type="PROSITE" id="PS51003"/>
    </source>
</evidence>
<name>A0A060RCS9_BLAAD</name>
<dbReference type="GO" id="GO:0046872">
    <property type="term" value="F:metal ion binding"/>
    <property type="evidence" value="ECO:0007669"/>
    <property type="project" value="UniProtKB-UniRule"/>
</dbReference>
<dbReference type="GO" id="GO:0005743">
    <property type="term" value="C:mitochondrial inner membrane"/>
    <property type="evidence" value="ECO:0007669"/>
    <property type="project" value="UniProtKB-SubCell"/>
</dbReference>
<evidence type="ECO:0000313" key="18">
    <source>
        <dbReference type="EMBL" id="CDN40856.1"/>
    </source>
</evidence>
<keyword evidence="9 15" id="KW-0249">Electron transport</keyword>
<evidence type="ECO:0000256" key="5">
    <source>
        <dbReference type="ARBA" id="ARBA00022660"/>
    </source>
</evidence>
<evidence type="ECO:0000256" key="13">
    <source>
        <dbReference type="ARBA" id="ARBA00023136"/>
    </source>
</evidence>